<evidence type="ECO:0000313" key="8">
    <source>
        <dbReference type="Proteomes" id="UP000199095"/>
    </source>
</evidence>
<dbReference type="AlphaFoldDB" id="A0A1I0JEM0"/>
<evidence type="ECO:0000256" key="2">
    <source>
        <dbReference type="ARBA" id="ARBA00022692"/>
    </source>
</evidence>
<sequence length="274" mass="32598">MVHFDVKWIYELIVGIYALSIIGYFIDFIQHNRRANRMAFWLLTTVWLLQTFFLFSMALLDNRFPILTIYDGLYFYTWILITFSLIINRLFRVDFFVFFTNVLGFFLMMMYIFSKSQNQYAGNPIDLVSEMLITHITMAMVSYGFFALSFIFSFMYLLQYRLLKKKKWTIRLKRLGNLEQLERYSFFSILLGVPTLLIAIILGIIWGYSSSEPFAWFDTKTLGSFIVLLVYVMILFLKVARGLHGRNLVNLKVYAFLFLLVNYFLFSTLSNFHF</sequence>
<feature type="transmembrane region" description="Helical" evidence="5">
    <location>
        <begin position="95"/>
        <end position="113"/>
    </location>
</feature>
<dbReference type="Proteomes" id="UP000199095">
    <property type="component" value="Unassembled WGS sequence"/>
</dbReference>
<dbReference type="InterPro" id="IPR045062">
    <property type="entry name" value="Cyt_c_biogenesis_CcsA/CcmC"/>
</dbReference>
<accession>A0A1I0JEM0</accession>
<protein>
    <submittedName>
        <fullName evidence="7">HemX protein</fullName>
    </submittedName>
</protein>
<dbReference type="PANTHER" id="PTHR30071:SF15">
    <property type="entry name" value="PROTEIN HEMX"/>
    <property type="match status" value="1"/>
</dbReference>
<feature type="transmembrane region" description="Helical" evidence="5">
    <location>
        <begin position="38"/>
        <end position="60"/>
    </location>
</feature>
<gene>
    <name evidence="7" type="ORF">SAMN05421676_1194</name>
</gene>
<evidence type="ECO:0000259" key="6">
    <source>
        <dbReference type="Pfam" id="PF01578"/>
    </source>
</evidence>
<dbReference type="EMBL" id="FOHJ01000019">
    <property type="protein sequence ID" value="SEU08560.1"/>
    <property type="molecule type" value="Genomic_DNA"/>
</dbReference>
<dbReference type="PANTHER" id="PTHR30071">
    <property type="entry name" value="HEME EXPORTER PROTEIN C"/>
    <property type="match status" value="1"/>
</dbReference>
<comment type="subcellular location">
    <subcellularLocation>
        <location evidence="1">Membrane</location>
        <topology evidence="1">Multi-pass membrane protein</topology>
    </subcellularLocation>
</comment>
<dbReference type="OrthoDB" id="2417400at2"/>
<keyword evidence="3 5" id="KW-1133">Transmembrane helix</keyword>
<keyword evidence="4 5" id="KW-0472">Membrane</keyword>
<keyword evidence="8" id="KW-1185">Reference proteome</keyword>
<dbReference type="GO" id="GO:0020037">
    <property type="term" value="F:heme binding"/>
    <property type="evidence" value="ECO:0007669"/>
    <property type="project" value="InterPro"/>
</dbReference>
<evidence type="ECO:0000256" key="4">
    <source>
        <dbReference type="ARBA" id="ARBA00023136"/>
    </source>
</evidence>
<feature type="transmembrane region" description="Helical" evidence="5">
    <location>
        <begin position="221"/>
        <end position="239"/>
    </location>
</feature>
<dbReference type="GO" id="GO:0005886">
    <property type="term" value="C:plasma membrane"/>
    <property type="evidence" value="ECO:0007669"/>
    <property type="project" value="TreeGrafter"/>
</dbReference>
<feature type="transmembrane region" description="Helical" evidence="5">
    <location>
        <begin position="66"/>
        <end position="88"/>
    </location>
</feature>
<dbReference type="InterPro" id="IPR002541">
    <property type="entry name" value="Cyt_c_assembly"/>
</dbReference>
<name>A0A1I0JEM0_9BACI</name>
<dbReference type="GO" id="GO:0017004">
    <property type="term" value="P:cytochrome complex assembly"/>
    <property type="evidence" value="ECO:0007669"/>
    <property type="project" value="InterPro"/>
</dbReference>
<keyword evidence="2 5" id="KW-0812">Transmembrane</keyword>
<evidence type="ECO:0000256" key="1">
    <source>
        <dbReference type="ARBA" id="ARBA00004141"/>
    </source>
</evidence>
<organism evidence="7 8">
    <name type="scientific">Salinibacillus kushneri</name>
    <dbReference type="NCBI Taxonomy" id="237682"/>
    <lineage>
        <taxon>Bacteria</taxon>
        <taxon>Bacillati</taxon>
        <taxon>Bacillota</taxon>
        <taxon>Bacilli</taxon>
        <taxon>Bacillales</taxon>
        <taxon>Bacillaceae</taxon>
        <taxon>Salinibacillus</taxon>
    </lineage>
</organism>
<feature type="domain" description="Cytochrome c assembly protein" evidence="6">
    <location>
        <begin position="68"/>
        <end position="270"/>
    </location>
</feature>
<feature type="transmembrane region" description="Helical" evidence="5">
    <location>
        <begin position="184"/>
        <end position="209"/>
    </location>
</feature>
<feature type="transmembrane region" description="Helical" evidence="5">
    <location>
        <begin position="133"/>
        <end position="163"/>
    </location>
</feature>
<evidence type="ECO:0000256" key="3">
    <source>
        <dbReference type="ARBA" id="ARBA00022989"/>
    </source>
</evidence>
<feature type="transmembrane region" description="Helical" evidence="5">
    <location>
        <begin position="251"/>
        <end position="269"/>
    </location>
</feature>
<feature type="transmembrane region" description="Helical" evidence="5">
    <location>
        <begin position="6"/>
        <end position="26"/>
    </location>
</feature>
<dbReference type="STRING" id="237682.SAMN05421676_1194"/>
<dbReference type="Pfam" id="PF01578">
    <property type="entry name" value="Cytochrom_C_asm"/>
    <property type="match status" value="1"/>
</dbReference>
<evidence type="ECO:0000256" key="5">
    <source>
        <dbReference type="SAM" id="Phobius"/>
    </source>
</evidence>
<evidence type="ECO:0000313" key="7">
    <source>
        <dbReference type="EMBL" id="SEU08560.1"/>
    </source>
</evidence>
<proteinExistence type="predicted"/>
<reference evidence="8" key="1">
    <citation type="submission" date="2016-10" db="EMBL/GenBank/DDBJ databases">
        <authorList>
            <person name="Varghese N."/>
            <person name="Submissions S."/>
        </authorList>
    </citation>
    <scope>NUCLEOTIDE SEQUENCE [LARGE SCALE GENOMIC DNA]</scope>
    <source>
        <strain evidence="8">CGMCC 1.3566</strain>
    </source>
</reference>